<accession>A0AAV1GUK4</accession>
<feature type="disulfide bond" evidence="6">
    <location>
        <begin position="53"/>
        <end position="143"/>
    </location>
</feature>
<dbReference type="GO" id="GO:0005543">
    <property type="term" value="F:phospholipid binding"/>
    <property type="evidence" value="ECO:0007669"/>
    <property type="project" value="TreeGrafter"/>
</dbReference>
<keyword evidence="8" id="KW-0378">Hydrolase</keyword>
<evidence type="ECO:0000256" key="1">
    <source>
        <dbReference type="ARBA" id="ARBA00004613"/>
    </source>
</evidence>
<evidence type="ECO:0000256" key="8">
    <source>
        <dbReference type="RuleBase" id="RU361236"/>
    </source>
</evidence>
<feature type="binding site" evidence="5">
    <location>
        <position position="75"/>
    </location>
    <ligand>
        <name>Ca(2+)</name>
        <dbReference type="ChEBI" id="CHEBI:29108"/>
    </ligand>
</feature>
<evidence type="ECO:0000313" key="10">
    <source>
        <dbReference type="EMBL" id="CAJ1076073.1"/>
    </source>
</evidence>
<keyword evidence="3 6" id="KW-1015">Disulfide bond</keyword>
<dbReference type="GO" id="GO:0016042">
    <property type="term" value="P:lipid catabolic process"/>
    <property type="evidence" value="ECO:0007669"/>
    <property type="project" value="InterPro"/>
</dbReference>
<keyword evidence="2 8" id="KW-0964">Secreted</keyword>
<dbReference type="InterPro" id="IPR016090">
    <property type="entry name" value="PLA2-like_dom"/>
</dbReference>
<feature type="disulfide bond" evidence="6">
    <location>
        <begin position="77"/>
        <end position="118"/>
    </location>
</feature>
<comment type="cofactor">
    <cofactor evidence="5">
        <name>Ca(2+)</name>
        <dbReference type="ChEBI" id="CHEBI:29108"/>
    </cofactor>
    <text evidence="5">Binds 1 Ca(2+) ion per subunit.</text>
</comment>
<evidence type="ECO:0000256" key="7">
    <source>
        <dbReference type="RuleBase" id="RU003654"/>
    </source>
</evidence>
<feature type="disulfide bond" evidence="6">
    <location>
        <begin position="86"/>
        <end position="111"/>
    </location>
</feature>
<proteinExistence type="inferred from homology"/>
<feature type="binding site" evidence="5">
    <location>
        <position position="58"/>
    </location>
    <ligand>
        <name>Ca(2+)</name>
        <dbReference type="ChEBI" id="CHEBI:29108"/>
    </ligand>
</feature>
<evidence type="ECO:0000256" key="6">
    <source>
        <dbReference type="PIRSR" id="PIRSR601211-3"/>
    </source>
</evidence>
<comment type="subcellular location">
    <subcellularLocation>
        <location evidence="1 8">Secreted</location>
    </subcellularLocation>
</comment>
<evidence type="ECO:0000256" key="3">
    <source>
        <dbReference type="ARBA" id="ARBA00023157"/>
    </source>
</evidence>
<organism evidence="10 11">
    <name type="scientific">Xyrichtys novacula</name>
    <name type="common">Pearly razorfish</name>
    <name type="synonym">Hemipteronotus novacula</name>
    <dbReference type="NCBI Taxonomy" id="13765"/>
    <lineage>
        <taxon>Eukaryota</taxon>
        <taxon>Metazoa</taxon>
        <taxon>Chordata</taxon>
        <taxon>Craniata</taxon>
        <taxon>Vertebrata</taxon>
        <taxon>Euteleostomi</taxon>
        <taxon>Actinopterygii</taxon>
        <taxon>Neopterygii</taxon>
        <taxon>Teleostei</taxon>
        <taxon>Neoteleostei</taxon>
        <taxon>Acanthomorphata</taxon>
        <taxon>Eupercaria</taxon>
        <taxon>Labriformes</taxon>
        <taxon>Labridae</taxon>
        <taxon>Xyrichtys</taxon>
    </lineage>
</organism>
<dbReference type="EMBL" id="OY660879">
    <property type="protein sequence ID" value="CAJ1076073.1"/>
    <property type="molecule type" value="Genomic_DNA"/>
</dbReference>
<feature type="disulfide bond" evidence="6">
    <location>
        <begin position="104"/>
        <end position="116"/>
    </location>
</feature>
<dbReference type="GO" id="GO:0005576">
    <property type="term" value="C:extracellular region"/>
    <property type="evidence" value="ECO:0007669"/>
    <property type="project" value="UniProtKB-SubCell"/>
</dbReference>
<dbReference type="Proteomes" id="UP001178508">
    <property type="component" value="Chromosome 16"/>
</dbReference>
<feature type="active site" evidence="4">
    <location>
        <position position="74"/>
    </location>
</feature>
<evidence type="ECO:0000313" key="11">
    <source>
        <dbReference type="Proteomes" id="UP001178508"/>
    </source>
</evidence>
<dbReference type="EC" id="3.1.1.4" evidence="8"/>
<feature type="disulfide bond" evidence="6">
    <location>
        <begin position="70"/>
        <end position="125"/>
    </location>
</feature>
<dbReference type="Pfam" id="PF00068">
    <property type="entry name" value="Phospholip_A2_1"/>
    <property type="match status" value="1"/>
</dbReference>
<dbReference type="SUPFAM" id="SSF48619">
    <property type="entry name" value="Phospholipase A2, PLA2"/>
    <property type="match status" value="1"/>
</dbReference>
<dbReference type="Gene3D" id="1.20.90.10">
    <property type="entry name" value="Phospholipase A2 domain"/>
    <property type="match status" value="1"/>
</dbReference>
<gene>
    <name evidence="10" type="ORF">XNOV1_A033242</name>
</gene>
<protein>
    <recommendedName>
        <fullName evidence="8">Phospholipase A2</fullName>
        <ecNumber evidence="8">3.1.1.4</ecNumber>
    </recommendedName>
</protein>
<evidence type="ECO:0000256" key="4">
    <source>
        <dbReference type="PIRSR" id="PIRSR601211-1"/>
    </source>
</evidence>
<keyword evidence="8" id="KW-0443">Lipid metabolism</keyword>
<evidence type="ECO:0000256" key="2">
    <source>
        <dbReference type="ARBA" id="ARBA00022525"/>
    </source>
</evidence>
<dbReference type="PANTHER" id="PTHR11716:SF4">
    <property type="entry name" value="GROUP 10 SECRETORY PHOSPHOLIPASE A2"/>
    <property type="match status" value="1"/>
</dbReference>
<sequence length="156" mass="17498">MATFYQIFLLLSVALPSAMMLKSQRAKRSLVEFAGVVQCSTGITPLAYLGYGCYCGPGGQGQPRDETDWCCFRHDCCYGEIELQGCQSKLGSYSWTCENNMPHCDDLEDNCEKLICECDRKCAECLGKAPYDKENILWPDIFCSEDPPVCNKTIQQ</sequence>
<name>A0AAV1GUK4_XYRNO</name>
<reference evidence="10" key="1">
    <citation type="submission" date="2023-08" db="EMBL/GenBank/DDBJ databases">
        <authorList>
            <person name="Alioto T."/>
            <person name="Alioto T."/>
            <person name="Gomez Garrido J."/>
        </authorList>
    </citation>
    <scope>NUCLEOTIDE SEQUENCE</scope>
</reference>
<dbReference type="GO" id="GO:0050482">
    <property type="term" value="P:arachidonate secretion"/>
    <property type="evidence" value="ECO:0007669"/>
    <property type="project" value="InterPro"/>
</dbReference>
<feature type="binding site" evidence="5">
    <location>
        <position position="54"/>
    </location>
    <ligand>
        <name>Ca(2+)</name>
        <dbReference type="ChEBI" id="CHEBI:29108"/>
    </ligand>
</feature>
<dbReference type="GO" id="GO:0006644">
    <property type="term" value="P:phospholipid metabolic process"/>
    <property type="evidence" value="ECO:0007669"/>
    <property type="project" value="InterPro"/>
</dbReference>
<feature type="binding site" evidence="5">
    <location>
        <position position="56"/>
    </location>
    <ligand>
        <name>Ca(2+)</name>
        <dbReference type="ChEBI" id="CHEBI:29108"/>
    </ligand>
</feature>
<dbReference type="InterPro" id="IPR033112">
    <property type="entry name" value="PLA2_Asp_AS"/>
</dbReference>
<comment type="similarity">
    <text evidence="7">Belongs to the phospholipase A2 family.</text>
</comment>
<evidence type="ECO:0000256" key="5">
    <source>
        <dbReference type="PIRSR" id="PIRSR601211-2"/>
    </source>
</evidence>
<dbReference type="PANTHER" id="PTHR11716">
    <property type="entry name" value="PHOSPHOLIPASE A2 FAMILY MEMBER"/>
    <property type="match status" value="1"/>
</dbReference>
<keyword evidence="5" id="KW-0479">Metal-binding</keyword>
<dbReference type="PROSITE" id="PS00118">
    <property type="entry name" value="PA2_HIS"/>
    <property type="match status" value="1"/>
</dbReference>
<dbReference type="GO" id="GO:0005509">
    <property type="term" value="F:calcium ion binding"/>
    <property type="evidence" value="ECO:0007669"/>
    <property type="project" value="InterPro"/>
</dbReference>
<dbReference type="PROSITE" id="PS00119">
    <property type="entry name" value="PA2_ASP"/>
    <property type="match status" value="1"/>
</dbReference>
<feature type="signal peptide" evidence="8">
    <location>
        <begin position="1"/>
        <end position="20"/>
    </location>
</feature>
<dbReference type="FunFam" id="1.20.90.10:FF:000001">
    <property type="entry name" value="Basic phospholipase A2 homolog"/>
    <property type="match status" value="1"/>
</dbReference>
<dbReference type="SMART" id="SM00085">
    <property type="entry name" value="PA2c"/>
    <property type="match status" value="1"/>
</dbReference>
<feature type="disulfide bond" evidence="6">
    <location>
        <begin position="55"/>
        <end position="71"/>
    </location>
</feature>
<feature type="active site" evidence="4">
    <location>
        <position position="119"/>
    </location>
</feature>
<comment type="catalytic activity">
    <reaction evidence="8">
        <text>a 1,2-diacyl-sn-glycero-3-phosphocholine + H2O = a 1-acyl-sn-glycero-3-phosphocholine + a fatty acid + H(+)</text>
        <dbReference type="Rhea" id="RHEA:15801"/>
        <dbReference type="ChEBI" id="CHEBI:15377"/>
        <dbReference type="ChEBI" id="CHEBI:15378"/>
        <dbReference type="ChEBI" id="CHEBI:28868"/>
        <dbReference type="ChEBI" id="CHEBI:57643"/>
        <dbReference type="ChEBI" id="CHEBI:58168"/>
        <dbReference type="EC" id="3.1.1.4"/>
    </reaction>
</comment>
<dbReference type="GO" id="GO:0047498">
    <property type="term" value="F:calcium-dependent phospholipase A2 activity"/>
    <property type="evidence" value="ECO:0007669"/>
    <property type="project" value="TreeGrafter"/>
</dbReference>
<dbReference type="CDD" id="cd00125">
    <property type="entry name" value="PLA2c"/>
    <property type="match status" value="1"/>
</dbReference>
<feature type="domain" description="Phospholipase A2-like central" evidence="9">
    <location>
        <begin position="29"/>
        <end position="144"/>
    </location>
</feature>
<keyword evidence="5 8" id="KW-0106">Calcium</keyword>
<keyword evidence="11" id="KW-1185">Reference proteome</keyword>
<feature type="chain" id="PRO_5043091714" description="Phospholipase A2" evidence="8">
    <location>
        <begin position="21"/>
        <end position="156"/>
    </location>
</feature>
<keyword evidence="8" id="KW-0732">Signal</keyword>
<dbReference type="AlphaFoldDB" id="A0AAV1GUK4"/>
<dbReference type="InterPro" id="IPR033113">
    <property type="entry name" value="PLA2_histidine"/>
</dbReference>
<dbReference type="InterPro" id="IPR001211">
    <property type="entry name" value="PLA2"/>
</dbReference>
<dbReference type="InterPro" id="IPR036444">
    <property type="entry name" value="PLipase_A2_dom_sf"/>
</dbReference>
<dbReference type="PRINTS" id="PR00389">
    <property type="entry name" value="PHPHLIPASEA2"/>
</dbReference>
<evidence type="ECO:0000259" key="9">
    <source>
        <dbReference type="SMART" id="SM00085"/>
    </source>
</evidence>